<dbReference type="AlphaFoldDB" id="K0B124"/>
<organism evidence="1 2">
    <name type="scientific">Gottschalkia acidurici (strain ATCC 7906 / DSM 604 / BCRC 14475 / CIP 104303 / KCTC 5404 / NCIMB 10678 / 9a)</name>
    <name type="common">Clostridium acidurici</name>
    <dbReference type="NCBI Taxonomy" id="1128398"/>
    <lineage>
        <taxon>Bacteria</taxon>
        <taxon>Bacillati</taxon>
        <taxon>Bacillota</taxon>
        <taxon>Tissierellia</taxon>
        <taxon>Tissierellales</taxon>
        <taxon>Gottschalkiaceae</taxon>
        <taxon>Gottschalkia</taxon>
    </lineage>
</organism>
<sequence>MNDLDYVDEQILGLRMCNRDMLGKVYCQLVSMEIIEDIINTHKPLGLFWTKDTKANLYIAVNNNIGKAYKKEFKSLEECINWLMKKEV</sequence>
<dbReference type="KEGG" id="cad:Curi_c22110"/>
<dbReference type="HOGENOM" id="CLU_2463533_0_0_9"/>
<name>K0B124_GOTA9</name>
<proteinExistence type="predicted"/>
<protein>
    <submittedName>
        <fullName evidence="1">Uncharacterized protein</fullName>
    </submittedName>
</protein>
<accession>K0B124</accession>
<evidence type="ECO:0000313" key="2">
    <source>
        <dbReference type="Proteomes" id="UP000006094"/>
    </source>
</evidence>
<evidence type="ECO:0000313" key="1">
    <source>
        <dbReference type="EMBL" id="AFS79214.1"/>
    </source>
</evidence>
<keyword evidence="2" id="KW-1185">Reference proteome</keyword>
<reference evidence="1 2" key="1">
    <citation type="journal article" date="2012" name="PLoS ONE">
        <title>The purine-utilizing bacterium Clostridium acidurici 9a: a genome-guided metabolic reconsideration.</title>
        <authorList>
            <person name="Hartwich K."/>
            <person name="Poehlein A."/>
            <person name="Daniel R."/>
        </authorList>
    </citation>
    <scope>NUCLEOTIDE SEQUENCE [LARGE SCALE GENOMIC DNA]</scope>
    <source>
        <strain evidence="2">ATCC 7906 / DSM 604 / BCRC 14475 / CIP 104303 / KCTC 5404 / NCIMB 10678 / 9a</strain>
    </source>
</reference>
<dbReference type="OrthoDB" id="1866253at2"/>
<dbReference type="STRING" id="1128398.Curi_c22110"/>
<gene>
    <name evidence="1" type="ordered locus">Curi_c22110</name>
</gene>
<dbReference type="RefSeq" id="WP_014968350.1">
    <property type="nucleotide sequence ID" value="NC_018664.1"/>
</dbReference>
<dbReference type="EMBL" id="CP003326">
    <property type="protein sequence ID" value="AFS79214.1"/>
    <property type="molecule type" value="Genomic_DNA"/>
</dbReference>
<dbReference type="Proteomes" id="UP000006094">
    <property type="component" value="Chromosome"/>
</dbReference>